<accession>A0A212JBW4</accession>
<evidence type="ECO:0000256" key="1">
    <source>
        <dbReference type="ARBA" id="ARBA00038087"/>
    </source>
</evidence>
<dbReference type="Pfam" id="PF04865">
    <property type="entry name" value="Baseplate_J"/>
    <property type="match status" value="1"/>
</dbReference>
<dbReference type="InterPro" id="IPR058530">
    <property type="entry name" value="Baseplate_J-like_C"/>
</dbReference>
<dbReference type="Pfam" id="PF26078">
    <property type="entry name" value="Baseplate_J_M"/>
    <property type="match status" value="1"/>
</dbReference>
<evidence type="ECO:0000313" key="5">
    <source>
        <dbReference type="EMBL" id="SBV96892.1"/>
    </source>
</evidence>
<dbReference type="PANTHER" id="PTHR37829:SF3">
    <property type="entry name" value="PROTEIN JAYE-RELATED"/>
    <property type="match status" value="1"/>
</dbReference>
<dbReference type="InterPro" id="IPR058531">
    <property type="entry name" value="Baseplate_J_M"/>
</dbReference>
<evidence type="ECO:0000259" key="2">
    <source>
        <dbReference type="Pfam" id="PF04865"/>
    </source>
</evidence>
<dbReference type="PANTHER" id="PTHR37829">
    <property type="entry name" value="PHAGE-LIKE ELEMENT PBSX PROTEIN XKDT"/>
    <property type="match status" value="1"/>
</dbReference>
<protein>
    <submittedName>
        <fullName evidence="5">Baseplate J family protein</fullName>
    </submittedName>
</protein>
<dbReference type="EMBL" id="FLUP01000001">
    <property type="protein sequence ID" value="SBV96892.1"/>
    <property type="molecule type" value="Genomic_DNA"/>
</dbReference>
<feature type="domain" description="Baseplate J-like C-terminal" evidence="4">
    <location>
        <begin position="274"/>
        <end position="350"/>
    </location>
</feature>
<dbReference type="RefSeq" id="WP_227118595.1">
    <property type="nucleotide sequence ID" value="NZ_LT598928.1"/>
</dbReference>
<dbReference type="AlphaFoldDB" id="A0A212JBW4"/>
<dbReference type="InterPro" id="IPR052399">
    <property type="entry name" value="Phage_Baseplate_Assmbl_Protein"/>
</dbReference>
<dbReference type="InterPro" id="IPR006949">
    <property type="entry name" value="Barrel_Baseplate_J-like"/>
</dbReference>
<evidence type="ECO:0000259" key="3">
    <source>
        <dbReference type="Pfam" id="PF26078"/>
    </source>
</evidence>
<gene>
    <name evidence="5" type="ORF">KM92DES2_10852</name>
</gene>
<proteinExistence type="inferred from homology"/>
<feature type="domain" description="Baseplate J-like central" evidence="3">
    <location>
        <begin position="193"/>
        <end position="267"/>
    </location>
</feature>
<sequence>MPFTRPTLTDLIARAQADMDSRLDGEPYQRRRLLAVLARMEGGVAHGLYGYLDWQAQQIMPDSAELEHLERWSSIWGIPRKAATKAAITTGISFSAANGTIMPAGTQMQRTDGVLYEVQADAVAVDGKVSPAIMAVDAGEAANADAGVALTLTSPVLGVTATAVTTTPITGGADTETDVSLRNRLLARIRTLPSGGAAQDYVAWALSVAGVTRAWCYPGEMGRGSVTVRFAMDATYDNGIPLAADVARVKAYIDSVRPVTADVYVVAPVPVPINCNLRISPDTPRLRVLVAEALWASLRRDATPGGTVIVSRLNEAISQTDGEDDHTLITPAANIQLATGQLAVPGAINWGD</sequence>
<comment type="similarity">
    <text evidence="1">Belongs to the Mu gp47/PBSX XkdT family.</text>
</comment>
<feature type="domain" description="Baseplate protein J-like barrel" evidence="2">
    <location>
        <begin position="92"/>
        <end position="172"/>
    </location>
</feature>
<reference evidence="5" key="1">
    <citation type="submission" date="2016-04" db="EMBL/GenBank/DDBJ databases">
        <authorList>
            <person name="Evans L.H."/>
            <person name="Alamgir A."/>
            <person name="Owens N."/>
            <person name="Weber N.D."/>
            <person name="Virtaneva K."/>
            <person name="Barbian K."/>
            <person name="Babar A."/>
            <person name="Rosenke K."/>
        </authorList>
    </citation>
    <scope>NUCLEOTIDE SEQUENCE</scope>
    <source>
        <strain evidence="5">92-2</strain>
    </source>
</reference>
<evidence type="ECO:0000259" key="4">
    <source>
        <dbReference type="Pfam" id="PF26079"/>
    </source>
</evidence>
<dbReference type="Pfam" id="PF26079">
    <property type="entry name" value="Baseplate_J_C"/>
    <property type="match status" value="1"/>
</dbReference>
<organism evidence="5">
    <name type="scientific">uncultured Desulfovibrio sp</name>
    <dbReference type="NCBI Taxonomy" id="167968"/>
    <lineage>
        <taxon>Bacteria</taxon>
        <taxon>Pseudomonadati</taxon>
        <taxon>Thermodesulfobacteriota</taxon>
        <taxon>Desulfovibrionia</taxon>
        <taxon>Desulfovibrionales</taxon>
        <taxon>Desulfovibrionaceae</taxon>
        <taxon>Desulfovibrio</taxon>
        <taxon>environmental samples</taxon>
    </lineage>
</organism>
<name>A0A212JBW4_9BACT</name>